<proteinExistence type="predicted"/>
<dbReference type="InterPro" id="IPR036465">
    <property type="entry name" value="vWFA_dom_sf"/>
</dbReference>
<dbReference type="RefSeq" id="WP_151667690.1">
    <property type="nucleotide sequence ID" value="NZ_WBVO01000008.1"/>
</dbReference>
<dbReference type="Proteomes" id="UP000468650">
    <property type="component" value="Unassembled WGS sequence"/>
</dbReference>
<organism evidence="2 3">
    <name type="scientific">Phaeocystidibacter luteus</name>
    <dbReference type="NCBI Taxonomy" id="911197"/>
    <lineage>
        <taxon>Bacteria</taxon>
        <taxon>Pseudomonadati</taxon>
        <taxon>Bacteroidota</taxon>
        <taxon>Flavobacteriia</taxon>
        <taxon>Flavobacteriales</taxon>
        <taxon>Phaeocystidibacteraceae</taxon>
        <taxon>Phaeocystidibacter</taxon>
    </lineage>
</organism>
<gene>
    <name evidence="2" type="ORF">F8C67_09925</name>
</gene>
<sequence>METSELIKKVRRIEIKTRQLSRNVLSGEYHSSFQGRGMAFSEVRNYQVGDDIRSIDWNVTARKNEPFIKVFEEERERTLMLFVDVSASGQFGSIKQRKSELATELAATLAFSAIQNNDKVGVIFYTDQVERYIAPRKGRQHILTIIRELLEIEPKGTGTDLSKAIEYMNGVHKRRAIAMVISDFMDSSYHRALKVFARKHEVTALHISDEAELNLPSLGVIPIVDAESGRTAWINSSSKSEKRKHREKMDAYSAQLETTCKSSGIGLVNLSTNEDFAKALLHYFKSHGRR</sequence>
<dbReference type="PANTHER" id="PTHR33608">
    <property type="entry name" value="BLL2464 PROTEIN"/>
    <property type="match status" value="1"/>
</dbReference>
<evidence type="ECO:0000259" key="1">
    <source>
        <dbReference type="Pfam" id="PF01882"/>
    </source>
</evidence>
<reference evidence="2 3" key="1">
    <citation type="submission" date="2019-09" db="EMBL/GenBank/DDBJ databases">
        <title>Genomes of family Cryomorphaceae.</title>
        <authorList>
            <person name="Bowman J.P."/>
        </authorList>
    </citation>
    <scope>NUCLEOTIDE SEQUENCE [LARGE SCALE GENOMIC DNA]</scope>
    <source>
        <strain evidence="2 3">LMG 25704</strain>
    </source>
</reference>
<accession>A0A6N6REJ6</accession>
<protein>
    <submittedName>
        <fullName evidence="2">DUF58 domain-containing protein</fullName>
    </submittedName>
</protein>
<dbReference type="OrthoDB" id="9776116at2"/>
<dbReference type="Pfam" id="PF01882">
    <property type="entry name" value="DUF58"/>
    <property type="match status" value="1"/>
</dbReference>
<keyword evidence="3" id="KW-1185">Reference proteome</keyword>
<evidence type="ECO:0000313" key="3">
    <source>
        <dbReference type="Proteomes" id="UP000468650"/>
    </source>
</evidence>
<dbReference type="InterPro" id="IPR002881">
    <property type="entry name" value="DUF58"/>
</dbReference>
<comment type="caution">
    <text evidence="2">The sequence shown here is derived from an EMBL/GenBank/DDBJ whole genome shotgun (WGS) entry which is preliminary data.</text>
</comment>
<feature type="domain" description="DUF58" evidence="1">
    <location>
        <begin position="42"/>
        <end position="246"/>
    </location>
</feature>
<dbReference type="SUPFAM" id="SSF53300">
    <property type="entry name" value="vWA-like"/>
    <property type="match status" value="1"/>
</dbReference>
<name>A0A6N6REJ6_9FLAO</name>
<dbReference type="AlphaFoldDB" id="A0A6N6REJ6"/>
<dbReference type="PANTHER" id="PTHR33608:SF6">
    <property type="entry name" value="BLL2464 PROTEIN"/>
    <property type="match status" value="1"/>
</dbReference>
<evidence type="ECO:0000313" key="2">
    <source>
        <dbReference type="EMBL" id="KAB2808596.1"/>
    </source>
</evidence>
<dbReference type="Gene3D" id="3.40.50.410">
    <property type="entry name" value="von Willebrand factor, type A domain"/>
    <property type="match status" value="1"/>
</dbReference>
<dbReference type="EMBL" id="WBVO01000008">
    <property type="protein sequence ID" value="KAB2808596.1"/>
    <property type="molecule type" value="Genomic_DNA"/>
</dbReference>